<evidence type="ECO:0000313" key="1">
    <source>
        <dbReference type="EMBL" id="KAK9722092.1"/>
    </source>
</evidence>
<proteinExistence type="predicted"/>
<protein>
    <submittedName>
        <fullName evidence="1">Uncharacterized protein</fullName>
    </submittedName>
</protein>
<sequence>MHHNQTLTKYGYILHGTTKEMIFHMTIVDKHQVANEKRLMKEIKKDPRVPLDLSVLDHSTVSSIRYEIQERRRNKILSPKSTILEHQLTKIKRKISFEKNQSRKLKFDNMDVIFPYDPDAPSSIVSDPVKIESSQVPLKSALKSTTLRKQPNLAERLFKRASFLILAKS</sequence>
<organism evidence="1 2">
    <name type="scientific">Basidiobolus ranarum</name>
    <dbReference type="NCBI Taxonomy" id="34480"/>
    <lineage>
        <taxon>Eukaryota</taxon>
        <taxon>Fungi</taxon>
        <taxon>Fungi incertae sedis</taxon>
        <taxon>Zoopagomycota</taxon>
        <taxon>Entomophthoromycotina</taxon>
        <taxon>Basidiobolomycetes</taxon>
        <taxon>Basidiobolales</taxon>
        <taxon>Basidiobolaceae</taxon>
        <taxon>Basidiobolus</taxon>
    </lineage>
</organism>
<keyword evidence="2" id="KW-1185">Reference proteome</keyword>
<reference evidence="1 2" key="1">
    <citation type="submission" date="2023-04" db="EMBL/GenBank/DDBJ databases">
        <title>Genome of Basidiobolus ranarum AG-B5.</title>
        <authorList>
            <person name="Stajich J.E."/>
            <person name="Carter-House D."/>
            <person name="Gryganskyi A."/>
        </authorList>
    </citation>
    <scope>NUCLEOTIDE SEQUENCE [LARGE SCALE GENOMIC DNA]</scope>
    <source>
        <strain evidence="1 2">AG-B5</strain>
    </source>
</reference>
<dbReference type="EMBL" id="JASJQH010006959">
    <property type="protein sequence ID" value="KAK9722092.1"/>
    <property type="molecule type" value="Genomic_DNA"/>
</dbReference>
<gene>
    <name evidence="1" type="ORF">K7432_002939</name>
</gene>
<comment type="caution">
    <text evidence="1">The sequence shown here is derived from an EMBL/GenBank/DDBJ whole genome shotgun (WGS) entry which is preliminary data.</text>
</comment>
<name>A0ABR2W6Y5_9FUNG</name>
<accession>A0ABR2W6Y5</accession>
<dbReference type="Proteomes" id="UP001479436">
    <property type="component" value="Unassembled WGS sequence"/>
</dbReference>
<evidence type="ECO:0000313" key="2">
    <source>
        <dbReference type="Proteomes" id="UP001479436"/>
    </source>
</evidence>